<evidence type="ECO:0000313" key="2">
    <source>
        <dbReference type="EMBL" id="EER40167.1"/>
    </source>
</evidence>
<dbReference type="AlphaFoldDB" id="C6HH83"/>
<sequence>MYLNALLVTDILYATPGGTSPVYTCRPLYSVLTLLIRAGMLAVGIWELDLDLDLDLDKWCWYFFYNYTSRGAVWEHGACWQAGKREHPEAFTELIQERFPIPLGTAVRKRRSETAQEKQQVIPRSRGAATFDH</sequence>
<organism evidence="2 3">
    <name type="scientific">Ajellomyces capsulatus (strain H143)</name>
    <name type="common">Darling's disease fungus</name>
    <name type="synonym">Histoplasma capsulatum</name>
    <dbReference type="NCBI Taxonomy" id="544712"/>
    <lineage>
        <taxon>Eukaryota</taxon>
        <taxon>Fungi</taxon>
        <taxon>Dikarya</taxon>
        <taxon>Ascomycota</taxon>
        <taxon>Pezizomycotina</taxon>
        <taxon>Eurotiomycetes</taxon>
        <taxon>Eurotiomycetidae</taxon>
        <taxon>Onygenales</taxon>
        <taxon>Ajellomycetaceae</taxon>
        <taxon>Histoplasma</taxon>
    </lineage>
</organism>
<proteinExistence type="predicted"/>
<reference evidence="3" key="1">
    <citation type="submission" date="2009-05" db="EMBL/GenBank/DDBJ databases">
        <title>The genome sequence of Ajellomyces capsulatus strain H143.</title>
        <authorList>
            <person name="Champion M."/>
            <person name="Cuomo C.A."/>
            <person name="Ma L.-J."/>
            <person name="Henn M.R."/>
            <person name="Sil A."/>
            <person name="Goldman B."/>
            <person name="Young S.K."/>
            <person name="Kodira C.D."/>
            <person name="Zeng Q."/>
            <person name="Koehrsen M."/>
            <person name="Alvarado L."/>
            <person name="Berlin A.M."/>
            <person name="Borenstein D."/>
            <person name="Chen Z."/>
            <person name="Engels R."/>
            <person name="Freedman E."/>
            <person name="Gellesch M."/>
            <person name="Goldberg J."/>
            <person name="Griggs A."/>
            <person name="Gujja S."/>
            <person name="Heiman D.I."/>
            <person name="Hepburn T.A."/>
            <person name="Howarth C."/>
            <person name="Jen D."/>
            <person name="Larson L."/>
            <person name="Lewis B."/>
            <person name="Mehta T."/>
            <person name="Park D."/>
            <person name="Pearson M."/>
            <person name="Roberts A."/>
            <person name="Saif S."/>
            <person name="Shea T.D."/>
            <person name="Shenoy N."/>
            <person name="Sisk P."/>
            <person name="Stolte C."/>
            <person name="Sykes S."/>
            <person name="Walk T."/>
            <person name="White J."/>
            <person name="Yandava C."/>
            <person name="Klein B."/>
            <person name="McEwen J.G."/>
            <person name="Puccia R."/>
            <person name="Goldman G.H."/>
            <person name="Felipe M.S."/>
            <person name="Nino-Vega G."/>
            <person name="San-Blas G."/>
            <person name="Taylor J.W."/>
            <person name="Mendoza L."/>
            <person name="Galagan J.E."/>
            <person name="Nusbaum C."/>
            <person name="Birren B.W."/>
        </authorList>
    </citation>
    <scope>NUCLEOTIDE SEQUENCE [LARGE SCALE GENOMIC DNA]</scope>
    <source>
        <strain evidence="3">H143</strain>
    </source>
</reference>
<dbReference type="VEuPathDB" id="FungiDB:HCDG_05564"/>
<protein>
    <submittedName>
        <fullName evidence="2">Uncharacterized protein</fullName>
    </submittedName>
</protein>
<evidence type="ECO:0000256" key="1">
    <source>
        <dbReference type="SAM" id="MobiDB-lite"/>
    </source>
</evidence>
<evidence type="ECO:0000313" key="3">
    <source>
        <dbReference type="Proteomes" id="UP000002624"/>
    </source>
</evidence>
<dbReference type="OMA" id="RGAVWEH"/>
<dbReference type="OrthoDB" id="10593982at2759"/>
<feature type="region of interest" description="Disordered" evidence="1">
    <location>
        <begin position="112"/>
        <end position="133"/>
    </location>
</feature>
<dbReference type="Proteomes" id="UP000002624">
    <property type="component" value="Unassembled WGS sequence"/>
</dbReference>
<accession>C6HH83</accession>
<dbReference type="EMBL" id="GG692427">
    <property type="protein sequence ID" value="EER40167.1"/>
    <property type="molecule type" value="Genomic_DNA"/>
</dbReference>
<dbReference type="HOGENOM" id="CLU_1906168_0_0_1"/>
<gene>
    <name evidence="2" type="ORF">HCDG_05564</name>
</gene>
<name>C6HH83_AJECH</name>